<keyword evidence="3" id="KW-1185">Reference proteome</keyword>
<evidence type="ECO:0000256" key="1">
    <source>
        <dbReference type="SAM" id="MobiDB-lite"/>
    </source>
</evidence>
<protein>
    <submittedName>
        <fullName evidence="2">Uncharacterized protein</fullName>
    </submittedName>
</protein>
<evidence type="ECO:0000313" key="2">
    <source>
        <dbReference type="EMBL" id="OQO13081.1"/>
    </source>
</evidence>
<evidence type="ECO:0000313" key="3">
    <source>
        <dbReference type="Proteomes" id="UP000192596"/>
    </source>
</evidence>
<dbReference type="EMBL" id="NAJO01000004">
    <property type="protein sequence ID" value="OQO13081.1"/>
    <property type="molecule type" value="Genomic_DNA"/>
</dbReference>
<proteinExistence type="predicted"/>
<comment type="caution">
    <text evidence="2">The sequence shown here is derived from an EMBL/GenBank/DDBJ whole genome shotgun (WGS) entry which is preliminary data.</text>
</comment>
<organism evidence="2 3">
    <name type="scientific">Cryoendolithus antarcticus</name>
    <dbReference type="NCBI Taxonomy" id="1507870"/>
    <lineage>
        <taxon>Eukaryota</taxon>
        <taxon>Fungi</taxon>
        <taxon>Dikarya</taxon>
        <taxon>Ascomycota</taxon>
        <taxon>Pezizomycotina</taxon>
        <taxon>Dothideomycetes</taxon>
        <taxon>Dothideomycetidae</taxon>
        <taxon>Cladosporiales</taxon>
        <taxon>Cladosporiaceae</taxon>
        <taxon>Cryoendolithus</taxon>
    </lineage>
</organism>
<dbReference type="AlphaFoldDB" id="A0A1V8TP99"/>
<sequence>MATEGLANIFGPAHSTSYLGSDSIEIRLLSIFVTIVGITTALPQTIISAPDLEEHPAFEAHSPVEEQAVHSALGRRKTSKPAEEPPKGTYWLEHPDADDPAVQHPKHKKPWTWYPGIDTQCFVDIDDDENGGNKCAAIDGVSAHQHHFLISAVFEFCTQIHGKLSSLPELHTLYMTIYDYWPSSQSKTGERGSILLQVGFARDIDSPKNYTMGYTFCVQNGFLPIVNYCDSKGFNHKRGGYSNYNNEHHGNDRLFWLLDPNPYGAAPLRQRPEHEEHTEPLGYKVDDCRNRWSEDISSADHSINLKDCWDCSNARLDGCTKDDWDAIDNLKNHALSNYDGMTATPLPTATPAARSLALTSDGSFGGVEASVETAVSMTSVPAIAAGDGGFGDAIATMGPPPPKPSS</sequence>
<gene>
    <name evidence="2" type="ORF">B0A48_02545</name>
</gene>
<reference evidence="3" key="1">
    <citation type="submission" date="2017-03" db="EMBL/GenBank/DDBJ databases">
        <title>Genomes of endolithic fungi from Antarctica.</title>
        <authorList>
            <person name="Coleine C."/>
            <person name="Masonjones S."/>
            <person name="Stajich J.E."/>
        </authorList>
    </citation>
    <scope>NUCLEOTIDE SEQUENCE [LARGE SCALE GENOMIC DNA]</scope>
    <source>
        <strain evidence="3">CCFEE 5527</strain>
    </source>
</reference>
<feature type="region of interest" description="Disordered" evidence="1">
    <location>
        <begin position="64"/>
        <end position="107"/>
    </location>
</feature>
<accession>A0A1V8TP99</accession>
<dbReference type="InParanoid" id="A0A1V8TP99"/>
<name>A0A1V8TP99_9PEZI</name>
<dbReference type="Proteomes" id="UP000192596">
    <property type="component" value="Unassembled WGS sequence"/>
</dbReference>